<protein>
    <submittedName>
        <fullName evidence="2">Uncharacterized protein</fullName>
    </submittedName>
</protein>
<feature type="transmembrane region" description="Helical" evidence="1">
    <location>
        <begin position="20"/>
        <end position="38"/>
    </location>
</feature>
<name>A0A4Q8B7K8_9ACTN</name>
<evidence type="ECO:0000313" key="3">
    <source>
        <dbReference type="Proteomes" id="UP000294114"/>
    </source>
</evidence>
<comment type="caution">
    <text evidence="2">The sequence shown here is derived from an EMBL/GenBank/DDBJ whole genome shotgun (WGS) entry which is preliminary data.</text>
</comment>
<evidence type="ECO:0000256" key="1">
    <source>
        <dbReference type="SAM" id="Phobius"/>
    </source>
</evidence>
<keyword evidence="1" id="KW-0812">Transmembrane</keyword>
<reference evidence="2 3" key="1">
    <citation type="submission" date="2019-02" db="EMBL/GenBank/DDBJ databases">
        <title>Sequencing the genomes of 1000 actinobacteria strains.</title>
        <authorList>
            <person name="Klenk H.-P."/>
        </authorList>
    </citation>
    <scope>NUCLEOTIDE SEQUENCE [LARGE SCALE GENOMIC DNA]</scope>
    <source>
        <strain evidence="2 3">DSM 45612</strain>
    </source>
</reference>
<organism evidence="2 3">
    <name type="scientific">Micromonospora kangleipakensis</name>
    <dbReference type="NCBI Taxonomy" id="1077942"/>
    <lineage>
        <taxon>Bacteria</taxon>
        <taxon>Bacillati</taxon>
        <taxon>Actinomycetota</taxon>
        <taxon>Actinomycetes</taxon>
        <taxon>Micromonosporales</taxon>
        <taxon>Micromonosporaceae</taxon>
        <taxon>Micromonospora</taxon>
    </lineage>
</organism>
<sequence length="308" mass="34720">MWGMATPGIFRADLSRSQVIWLTVGLADLVFIAVVASSNLRTIYDSQKDFLVGTLFSVAGFCFGRAFSRTQEQRALEMISTPTEAVDRVLRRKMEERLHDEGAFRTLSVLDRDIEAAVGRLSEYYDSQARRLQFYRHAPLLRVALDDLDKAAANVSTLRATLDGGRQARPDESIPVSIRLDLMRTRRDLHEAIGRRDQAYEWLADRMGTDAHEAWDLFAVMTADMLKGDRMLEALGGQRIAYPVPEYLRTVHGYLAAAPLRAEEFERVLAQHEITKPTIYNVMIADLTSACTILSELVPKVIGTKEPE</sequence>
<proteinExistence type="predicted"/>
<feature type="transmembrane region" description="Helical" evidence="1">
    <location>
        <begin position="50"/>
        <end position="68"/>
    </location>
</feature>
<dbReference type="Proteomes" id="UP000294114">
    <property type="component" value="Unassembled WGS sequence"/>
</dbReference>
<dbReference type="AlphaFoldDB" id="A0A4Q8B7K8"/>
<keyword evidence="3" id="KW-1185">Reference proteome</keyword>
<keyword evidence="1" id="KW-0472">Membrane</keyword>
<keyword evidence="1" id="KW-1133">Transmembrane helix</keyword>
<gene>
    <name evidence="2" type="ORF">EV384_2082</name>
</gene>
<evidence type="ECO:0000313" key="2">
    <source>
        <dbReference type="EMBL" id="RZU73664.1"/>
    </source>
</evidence>
<dbReference type="EMBL" id="SHLD01000001">
    <property type="protein sequence ID" value="RZU73664.1"/>
    <property type="molecule type" value="Genomic_DNA"/>
</dbReference>
<accession>A0A4Q8B7K8</accession>